<organism evidence="1 2">
    <name type="scientific">Dermatophagoides pteronyssinus</name>
    <name type="common">European house dust mite</name>
    <dbReference type="NCBI Taxonomy" id="6956"/>
    <lineage>
        <taxon>Eukaryota</taxon>
        <taxon>Metazoa</taxon>
        <taxon>Ecdysozoa</taxon>
        <taxon>Arthropoda</taxon>
        <taxon>Chelicerata</taxon>
        <taxon>Arachnida</taxon>
        <taxon>Acari</taxon>
        <taxon>Acariformes</taxon>
        <taxon>Sarcoptiformes</taxon>
        <taxon>Astigmata</taxon>
        <taxon>Psoroptidia</taxon>
        <taxon>Analgoidea</taxon>
        <taxon>Pyroglyphidae</taxon>
        <taxon>Dermatophagoidinae</taxon>
        <taxon>Dermatophagoides</taxon>
    </lineage>
</organism>
<dbReference type="EMBL" id="NJHN03000008">
    <property type="protein sequence ID" value="KAH9426773.1"/>
    <property type="molecule type" value="Genomic_DNA"/>
</dbReference>
<keyword evidence="2" id="KW-1185">Reference proteome</keyword>
<sequence>CAFKLELIQQYHIIYTSGVDTTVERKKDPNRNTVESKRISQICVSHILETNIQKKSNDINK</sequence>
<evidence type="ECO:0000313" key="2">
    <source>
        <dbReference type="Proteomes" id="UP000887458"/>
    </source>
</evidence>
<accession>A0ABQ8JVY5</accession>
<comment type="caution">
    <text evidence="1">The sequence shown here is derived from an EMBL/GenBank/DDBJ whole genome shotgun (WGS) entry which is preliminary data.</text>
</comment>
<reference evidence="1 2" key="1">
    <citation type="journal article" date="2018" name="J. Allergy Clin. Immunol.">
        <title>High-quality assembly of Dermatophagoides pteronyssinus genome and transcriptome reveals a wide range of novel allergens.</title>
        <authorList>
            <person name="Liu X.Y."/>
            <person name="Yang K.Y."/>
            <person name="Wang M.Q."/>
            <person name="Kwok J.S."/>
            <person name="Zeng X."/>
            <person name="Yang Z."/>
            <person name="Xiao X.J."/>
            <person name="Lau C.P."/>
            <person name="Li Y."/>
            <person name="Huang Z.M."/>
            <person name="Ba J.G."/>
            <person name="Yim A.K."/>
            <person name="Ouyang C.Y."/>
            <person name="Ngai S.M."/>
            <person name="Chan T.F."/>
            <person name="Leung E.L."/>
            <person name="Liu L."/>
            <person name="Liu Z.G."/>
            <person name="Tsui S.K."/>
        </authorList>
    </citation>
    <scope>NUCLEOTIDE SEQUENCE [LARGE SCALE GENOMIC DNA]</scope>
    <source>
        <strain evidence="1">Derp</strain>
    </source>
</reference>
<protein>
    <submittedName>
        <fullName evidence="1">Uncharacterized protein</fullName>
    </submittedName>
</protein>
<evidence type="ECO:0000313" key="1">
    <source>
        <dbReference type="EMBL" id="KAH9426773.1"/>
    </source>
</evidence>
<reference evidence="1 2" key="2">
    <citation type="journal article" date="2022" name="Mol. Biol. Evol.">
        <title>Comparative Genomics Reveals Insights into the Divergent Evolution of Astigmatic Mites and Household Pest Adaptations.</title>
        <authorList>
            <person name="Xiong Q."/>
            <person name="Wan A.T."/>
            <person name="Liu X."/>
            <person name="Fung C.S."/>
            <person name="Xiao X."/>
            <person name="Malainual N."/>
            <person name="Hou J."/>
            <person name="Wang L."/>
            <person name="Wang M."/>
            <person name="Yang K.Y."/>
            <person name="Cui Y."/>
            <person name="Leung E.L."/>
            <person name="Nong W."/>
            <person name="Shin S.K."/>
            <person name="Au S.W."/>
            <person name="Jeong K.Y."/>
            <person name="Chew F.T."/>
            <person name="Hui J.H."/>
            <person name="Leung T.F."/>
            <person name="Tungtrongchitr A."/>
            <person name="Zhong N."/>
            <person name="Liu Z."/>
            <person name="Tsui S.K."/>
        </authorList>
    </citation>
    <scope>NUCLEOTIDE SEQUENCE [LARGE SCALE GENOMIC DNA]</scope>
    <source>
        <strain evidence="1">Derp</strain>
    </source>
</reference>
<feature type="non-terminal residue" evidence="1">
    <location>
        <position position="1"/>
    </location>
</feature>
<gene>
    <name evidence="1" type="ORF">DERP_002873</name>
</gene>
<proteinExistence type="predicted"/>
<name>A0ABQ8JVY5_DERPT</name>
<dbReference type="Proteomes" id="UP000887458">
    <property type="component" value="Unassembled WGS sequence"/>
</dbReference>